<keyword evidence="3" id="KW-1185">Reference proteome</keyword>
<sequence>MKSTTLNKRNLGVTIIIIGLIIILFIFGNSFQKRLRYTVLIQNNISSLSEYSELNGKLKYKLPSKWHVKRQDIFGRDIICHTDFISDDNKVIGFFETWNFKGNLKEFLINSKLISDKQNLYKTYSLNSISIGQKNGYLLKYTITKPVGDSYVCNEYFIKDGDRFYRFSFFMRQSDFKDDMETIFKAIVETLRYD</sequence>
<protein>
    <submittedName>
        <fullName evidence="2">Conserved membrane-associated protein</fullName>
    </submittedName>
</protein>
<keyword evidence="1" id="KW-0812">Transmembrane</keyword>
<dbReference type="GeneID" id="29418044"/>
<dbReference type="EMBL" id="CBXI010000004">
    <property type="protein sequence ID" value="CDL90235.1"/>
    <property type="molecule type" value="Genomic_DNA"/>
</dbReference>
<dbReference type="RefSeq" id="WP_017895674.1">
    <property type="nucleotide sequence ID" value="NZ_CBXI010000004.1"/>
</dbReference>
<evidence type="ECO:0000313" key="2">
    <source>
        <dbReference type="EMBL" id="CDL90235.1"/>
    </source>
</evidence>
<reference evidence="2 3" key="1">
    <citation type="journal article" date="2015" name="Genome Announc.">
        <title>Draft Genome Sequence of Clostridium tyrobutyricum Strain DIVETGP, Isolated from Cow's Milk for Grana Padano Production.</title>
        <authorList>
            <person name="Soggiu A."/>
            <person name="Piras C."/>
            <person name="Gaiarsa S."/>
            <person name="Sassera D."/>
            <person name="Roncada P."/>
            <person name="Bendixen E."/>
            <person name="Brasca M."/>
            <person name="Bonizzi L."/>
        </authorList>
    </citation>
    <scope>NUCLEOTIDE SEQUENCE [LARGE SCALE GENOMIC DNA]</scope>
    <source>
        <strain evidence="2 3">DIVETGP</strain>
    </source>
</reference>
<dbReference type="AlphaFoldDB" id="W6N326"/>
<accession>W6N326</accession>
<proteinExistence type="predicted"/>
<comment type="caution">
    <text evidence="2">The sequence shown here is derived from an EMBL/GenBank/DDBJ whole genome shotgun (WGS) entry which is preliminary data.</text>
</comment>
<evidence type="ECO:0000256" key="1">
    <source>
        <dbReference type="SAM" id="Phobius"/>
    </source>
</evidence>
<feature type="transmembrane region" description="Helical" evidence="1">
    <location>
        <begin position="12"/>
        <end position="31"/>
    </location>
</feature>
<keyword evidence="1" id="KW-0472">Membrane</keyword>
<name>W6N326_CLOTY</name>
<keyword evidence="1" id="KW-1133">Transmembrane helix</keyword>
<evidence type="ECO:0000313" key="3">
    <source>
        <dbReference type="Proteomes" id="UP000019482"/>
    </source>
</evidence>
<organism evidence="2 3">
    <name type="scientific">Clostridium tyrobutyricum DIVETGP</name>
    <dbReference type="NCBI Taxonomy" id="1408889"/>
    <lineage>
        <taxon>Bacteria</taxon>
        <taxon>Bacillati</taxon>
        <taxon>Bacillota</taxon>
        <taxon>Clostridia</taxon>
        <taxon>Eubacteriales</taxon>
        <taxon>Clostridiaceae</taxon>
        <taxon>Clostridium</taxon>
    </lineage>
</organism>
<gene>
    <name evidence="2" type="ORF">CTDIVETGP_0305</name>
</gene>
<dbReference type="Proteomes" id="UP000019482">
    <property type="component" value="Unassembled WGS sequence"/>
</dbReference>
<dbReference type="OrthoDB" id="1739449at2"/>